<keyword evidence="3" id="KW-1185">Reference proteome</keyword>
<evidence type="ECO:0008006" key="4">
    <source>
        <dbReference type="Google" id="ProtNLM"/>
    </source>
</evidence>
<gene>
    <name evidence="2" type="ORF">ABIE21_001580</name>
</gene>
<evidence type="ECO:0000313" key="2">
    <source>
        <dbReference type="EMBL" id="MET4582090.1"/>
    </source>
</evidence>
<keyword evidence="1" id="KW-0472">Membrane</keyword>
<organism evidence="2 3">
    <name type="scientific">Conyzicola nivalis</name>
    <dbReference type="NCBI Taxonomy" id="1477021"/>
    <lineage>
        <taxon>Bacteria</taxon>
        <taxon>Bacillati</taxon>
        <taxon>Actinomycetota</taxon>
        <taxon>Actinomycetes</taxon>
        <taxon>Micrococcales</taxon>
        <taxon>Microbacteriaceae</taxon>
        <taxon>Conyzicola</taxon>
    </lineage>
</organism>
<feature type="transmembrane region" description="Helical" evidence="1">
    <location>
        <begin position="178"/>
        <end position="201"/>
    </location>
</feature>
<keyword evidence="1" id="KW-0812">Transmembrane</keyword>
<accession>A0ABV2QNB9</accession>
<name>A0ABV2QNB9_9MICO</name>
<dbReference type="EMBL" id="JBEPSJ010000001">
    <property type="protein sequence ID" value="MET4582090.1"/>
    <property type="molecule type" value="Genomic_DNA"/>
</dbReference>
<evidence type="ECO:0000256" key="1">
    <source>
        <dbReference type="SAM" id="Phobius"/>
    </source>
</evidence>
<comment type="caution">
    <text evidence="2">The sequence shown here is derived from an EMBL/GenBank/DDBJ whole genome shotgun (WGS) entry which is preliminary data.</text>
</comment>
<feature type="transmembrane region" description="Helical" evidence="1">
    <location>
        <begin position="41"/>
        <end position="61"/>
    </location>
</feature>
<evidence type="ECO:0000313" key="3">
    <source>
        <dbReference type="Proteomes" id="UP001549257"/>
    </source>
</evidence>
<dbReference type="Proteomes" id="UP001549257">
    <property type="component" value="Unassembled WGS sequence"/>
</dbReference>
<protein>
    <recommendedName>
        <fullName evidence="4">PH domain-containing protein</fullName>
    </recommendedName>
</protein>
<dbReference type="RefSeq" id="WP_354024239.1">
    <property type="nucleotide sequence ID" value="NZ_JBEPSJ010000001.1"/>
</dbReference>
<reference evidence="2 3" key="1">
    <citation type="submission" date="2024-06" db="EMBL/GenBank/DDBJ databases">
        <title>Sorghum-associated microbial communities from plants grown in Nebraska, USA.</title>
        <authorList>
            <person name="Schachtman D."/>
        </authorList>
    </citation>
    <scope>NUCLEOTIDE SEQUENCE [LARGE SCALE GENOMIC DNA]</scope>
    <source>
        <strain evidence="2 3">2857</strain>
    </source>
</reference>
<sequence length="204" mass="21233">MTAHTFRPKTPRYSQFAIAAGVIALAVVVVGFLRYPGQLPVILAVTVVLLVVAAVCVALFLRNTRITIEPGLVSHTNMLGFTTRVAVGSVSSAVLVNQFAVLVNLTTRSRRSDSQVFLLDSSGATLLRVRDGLWGADAIPAVRAAMAGVPEIEHETMDAGTMSAAHPRSVGFFETNPLVVGVLAGIAIVAVVAAVVVAVMVSGS</sequence>
<proteinExistence type="predicted"/>
<keyword evidence="1" id="KW-1133">Transmembrane helix</keyword>
<feature type="transmembrane region" description="Helical" evidence="1">
    <location>
        <begin position="16"/>
        <end position="35"/>
    </location>
</feature>